<dbReference type="SMART" id="SM00471">
    <property type="entry name" value="HDc"/>
    <property type="match status" value="1"/>
</dbReference>
<dbReference type="PANTHER" id="PTHR36442">
    <property type="entry name" value="CYCLIC-DI-AMP PHOSPHODIESTERASE PGPH"/>
    <property type="match status" value="1"/>
</dbReference>
<accession>A0A2M6WXM2</accession>
<feature type="domain" description="HD" evidence="2">
    <location>
        <begin position="98"/>
        <end position="240"/>
    </location>
</feature>
<keyword evidence="1" id="KW-0472">Membrane</keyword>
<gene>
    <name evidence="3" type="ORF">COT77_00955</name>
</gene>
<comment type="caution">
    <text evidence="3">The sequence shown here is derived from an EMBL/GenBank/DDBJ whole genome shotgun (WGS) entry which is preliminary data.</text>
</comment>
<dbReference type="Proteomes" id="UP000228596">
    <property type="component" value="Unassembled WGS sequence"/>
</dbReference>
<dbReference type="InterPro" id="IPR003607">
    <property type="entry name" value="HD/PDEase_dom"/>
</dbReference>
<dbReference type="CDD" id="cd00077">
    <property type="entry name" value="HDc"/>
    <property type="match status" value="1"/>
</dbReference>
<dbReference type="Gene3D" id="1.10.3210.10">
    <property type="entry name" value="Hypothetical protein af1432"/>
    <property type="match status" value="1"/>
</dbReference>
<feature type="transmembrane region" description="Helical" evidence="1">
    <location>
        <begin position="12"/>
        <end position="36"/>
    </location>
</feature>
<proteinExistence type="predicted"/>
<dbReference type="InterPro" id="IPR006674">
    <property type="entry name" value="HD_domain"/>
</dbReference>
<protein>
    <recommendedName>
        <fullName evidence="2">HD domain-containing protein</fullName>
    </recommendedName>
</protein>
<evidence type="ECO:0000313" key="4">
    <source>
        <dbReference type="Proteomes" id="UP000228596"/>
    </source>
</evidence>
<dbReference type="PROSITE" id="PS51831">
    <property type="entry name" value="HD"/>
    <property type="match status" value="1"/>
</dbReference>
<sequence>MQVNSSKFIKTLFLIIFLISLAFNLFILVIISSLGFSLSGTLLYIIFSTIVSSLLIINVITITSPVIIKFIAGNQAIKSLGNTNHPLLKRLSKEAPGTYHHSTAVAEIAEKAVKVIGLSGTQIRIGAYYHDIGKLINPNVFNENQSLSSTKEEISEHQKAILLRKIISHVENGIEIAAKGKMPDEIIELIGQHHGTSIASSYQKELALTHGDTEIHRYPGPKPLTKEAGILMITDSCEAKARSSKTLSAKTIPSIVESIIRDKISDDQLELCTLSDIDLGKIKKSIISSLESIYHKRISY</sequence>
<evidence type="ECO:0000259" key="2">
    <source>
        <dbReference type="PROSITE" id="PS51831"/>
    </source>
</evidence>
<dbReference type="NCBIfam" id="TIGR00277">
    <property type="entry name" value="HDIG"/>
    <property type="match status" value="1"/>
</dbReference>
<dbReference type="AlphaFoldDB" id="A0A2M6WXM2"/>
<dbReference type="InterPro" id="IPR006675">
    <property type="entry name" value="HDIG_dom"/>
</dbReference>
<dbReference type="EMBL" id="PEZV01000006">
    <property type="protein sequence ID" value="PIT97523.1"/>
    <property type="molecule type" value="Genomic_DNA"/>
</dbReference>
<evidence type="ECO:0000256" key="1">
    <source>
        <dbReference type="SAM" id="Phobius"/>
    </source>
</evidence>
<organism evidence="3 4">
    <name type="scientific">Candidatus Berkelbacteria bacterium CG10_big_fil_rev_8_21_14_0_10_41_12</name>
    <dbReference type="NCBI Taxonomy" id="1974513"/>
    <lineage>
        <taxon>Bacteria</taxon>
        <taxon>Candidatus Berkelbacteria</taxon>
    </lineage>
</organism>
<keyword evidence="1" id="KW-0812">Transmembrane</keyword>
<dbReference type="InterPro" id="IPR052722">
    <property type="entry name" value="PgpH_phosphodiesterase"/>
</dbReference>
<name>A0A2M6WXM2_9BACT</name>
<dbReference type="PANTHER" id="PTHR36442:SF1">
    <property type="entry name" value="CYCLIC-DI-AMP PHOSPHODIESTERASE PGPH"/>
    <property type="match status" value="1"/>
</dbReference>
<evidence type="ECO:0000313" key="3">
    <source>
        <dbReference type="EMBL" id="PIT97523.1"/>
    </source>
</evidence>
<dbReference type="Pfam" id="PF01966">
    <property type="entry name" value="HD"/>
    <property type="match status" value="1"/>
</dbReference>
<reference evidence="4" key="1">
    <citation type="submission" date="2017-09" db="EMBL/GenBank/DDBJ databases">
        <title>Depth-based differentiation of microbial function through sediment-hosted aquifers and enrichment of novel symbionts in the deep terrestrial subsurface.</title>
        <authorList>
            <person name="Probst A.J."/>
            <person name="Ladd B."/>
            <person name="Jarett J.K."/>
            <person name="Geller-Mcgrath D.E."/>
            <person name="Sieber C.M.K."/>
            <person name="Emerson J.B."/>
            <person name="Anantharaman K."/>
            <person name="Thomas B.C."/>
            <person name="Malmstrom R."/>
            <person name="Stieglmeier M."/>
            <person name="Klingl A."/>
            <person name="Woyke T."/>
            <person name="Ryan C.M."/>
            <person name="Banfield J.F."/>
        </authorList>
    </citation>
    <scope>NUCLEOTIDE SEQUENCE [LARGE SCALE GENOMIC DNA]</scope>
</reference>
<dbReference type="SUPFAM" id="SSF109604">
    <property type="entry name" value="HD-domain/PDEase-like"/>
    <property type="match status" value="1"/>
</dbReference>
<feature type="transmembrane region" description="Helical" evidence="1">
    <location>
        <begin position="42"/>
        <end position="68"/>
    </location>
</feature>
<keyword evidence="1" id="KW-1133">Transmembrane helix</keyword>